<evidence type="ECO:0000256" key="1">
    <source>
        <dbReference type="ARBA" id="ARBA00022729"/>
    </source>
</evidence>
<protein>
    <submittedName>
        <fullName evidence="5">Polysaccharide export protein</fullName>
    </submittedName>
</protein>
<name>A0A501WMD5_9RHOB</name>
<comment type="caution">
    <text evidence="5">The sequence shown here is derived from an EMBL/GenBank/DDBJ whole genome shotgun (WGS) entry which is preliminary data.</text>
</comment>
<keyword evidence="1 2" id="KW-0732">Signal</keyword>
<organism evidence="5 6">
    <name type="scientific">Amaricoccus solimangrovi</name>
    <dbReference type="NCBI Taxonomy" id="2589815"/>
    <lineage>
        <taxon>Bacteria</taxon>
        <taxon>Pseudomonadati</taxon>
        <taxon>Pseudomonadota</taxon>
        <taxon>Alphaproteobacteria</taxon>
        <taxon>Rhodobacterales</taxon>
        <taxon>Paracoccaceae</taxon>
        <taxon>Amaricoccus</taxon>
    </lineage>
</organism>
<dbReference type="Pfam" id="PF10531">
    <property type="entry name" value="SLBB"/>
    <property type="match status" value="1"/>
</dbReference>
<feature type="chain" id="PRO_5021411528" evidence="2">
    <location>
        <begin position="20"/>
        <end position="194"/>
    </location>
</feature>
<sequence>MRPIAFALMLASVVSPAFAQGSNYRIQPGDSLTVTVLEDDTLNRQVLVLPDGRISVPLAGTITAAGQSVDSVEKVIADRLAPNFAVRPSVFVSVVAVDEAAGEFPVYVLGQVATPGEVQVKPGTTLLQAIALSGGLDRFAASKRIQLRRTDPATHQERLFLFNYNAVENGGAVQSMITLREGDVIVVPERHLFE</sequence>
<dbReference type="InterPro" id="IPR019554">
    <property type="entry name" value="Soluble_ligand-bd"/>
</dbReference>
<dbReference type="InterPro" id="IPR049712">
    <property type="entry name" value="Poly_export"/>
</dbReference>
<dbReference type="RefSeq" id="WP_140455493.1">
    <property type="nucleotide sequence ID" value="NZ_VFRP01000022.1"/>
</dbReference>
<proteinExistence type="predicted"/>
<dbReference type="EMBL" id="VFRP01000022">
    <property type="protein sequence ID" value="TPE48427.1"/>
    <property type="molecule type" value="Genomic_DNA"/>
</dbReference>
<feature type="domain" description="Polysaccharide export protein N-terminal" evidence="3">
    <location>
        <begin position="20"/>
        <end position="94"/>
    </location>
</feature>
<dbReference type="PANTHER" id="PTHR33619:SF3">
    <property type="entry name" value="POLYSACCHARIDE EXPORT PROTEIN GFCE-RELATED"/>
    <property type="match status" value="1"/>
</dbReference>
<dbReference type="Gene3D" id="3.10.560.10">
    <property type="entry name" value="Outer membrane lipoprotein wza domain like"/>
    <property type="match status" value="1"/>
</dbReference>
<dbReference type="Proteomes" id="UP000319255">
    <property type="component" value="Unassembled WGS sequence"/>
</dbReference>
<dbReference type="InterPro" id="IPR003715">
    <property type="entry name" value="Poly_export_N"/>
</dbReference>
<dbReference type="PANTHER" id="PTHR33619">
    <property type="entry name" value="POLYSACCHARIDE EXPORT PROTEIN GFCE-RELATED"/>
    <property type="match status" value="1"/>
</dbReference>
<evidence type="ECO:0000259" key="4">
    <source>
        <dbReference type="Pfam" id="PF10531"/>
    </source>
</evidence>
<evidence type="ECO:0000256" key="2">
    <source>
        <dbReference type="SAM" id="SignalP"/>
    </source>
</evidence>
<dbReference type="Gene3D" id="3.30.1950.10">
    <property type="entry name" value="wza like domain"/>
    <property type="match status" value="1"/>
</dbReference>
<evidence type="ECO:0000259" key="3">
    <source>
        <dbReference type="Pfam" id="PF02563"/>
    </source>
</evidence>
<gene>
    <name evidence="5" type="ORF">FJM51_17860</name>
</gene>
<evidence type="ECO:0000313" key="5">
    <source>
        <dbReference type="EMBL" id="TPE48427.1"/>
    </source>
</evidence>
<feature type="domain" description="Soluble ligand binding" evidence="4">
    <location>
        <begin position="106"/>
        <end position="150"/>
    </location>
</feature>
<dbReference type="GO" id="GO:0015159">
    <property type="term" value="F:polysaccharide transmembrane transporter activity"/>
    <property type="evidence" value="ECO:0007669"/>
    <property type="project" value="InterPro"/>
</dbReference>
<dbReference type="Pfam" id="PF02563">
    <property type="entry name" value="Poly_export"/>
    <property type="match status" value="1"/>
</dbReference>
<dbReference type="OrthoDB" id="197007at2"/>
<dbReference type="AlphaFoldDB" id="A0A501WMD5"/>
<reference evidence="5 6" key="1">
    <citation type="submission" date="2019-06" db="EMBL/GenBank/DDBJ databases">
        <title>A novel bacterium of genus Amaricoccus, isolated from marine sediment.</title>
        <authorList>
            <person name="Huang H."/>
            <person name="Mo K."/>
            <person name="Hu Y."/>
        </authorList>
    </citation>
    <scope>NUCLEOTIDE SEQUENCE [LARGE SCALE GENOMIC DNA]</scope>
    <source>
        <strain evidence="5 6">HB172011</strain>
    </source>
</reference>
<accession>A0A501WMD5</accession>
<evidence type="ECO:0000313" key="6">
    <source>
        <dbReference type="Proteomes" id="UP000319255"/>
    </source>
</evidence>
<keyword evidence="6" id="KW-1185">Reference proteome</keyword>
<feature type="signal peptide" evidence="2">
    <location>
        <begin position="1"/>
        <end position="19"/>
    </location>
</feature>